<dbReference type="OrthoDB" id="150941at2"/>
<dbReference type="EMBL" id="SDPQ02000001">
    <property type="protein sequence ID" value="KAA1399563.1"/>
    <property type="molecule type" value="Genomic_DNA"/>
</dbReference>
<dbReference type="Proteomes" id="UP000380867">
    <property type="component" value="Unassembled WGS sequence"/>
</dbReference>
<keyword evidence="2" id="KW-1185">Reference proteome</keyword>
<proteinExistence type="predicted"/>
<accession>A0A5M4FII1</accession>
<dbReference type="RefSeq" id="WP_149687701.1">
    <property type="nucleotide sequence ID" value="NZ_SDPQ02000001.1"/>
</dbReference>
<protein>
    <submittedName>
        <fullName evidence="1">PAC2 family protein</fullName>
    </submittedName>
</protein>
<dbReference type="PIRSF" id="PIRSF028754">
    <property type="entry name" value="UCP028754"/>
    <property type="match status" value="1"/>
</dbReference>
<comment type="caution">
    <text evidence="1">The sequence shown here is derived from an EMBL/GenBank/DDBJ whole genome shotgun (WGS) entry which is preliminary data.</text>
</comment>
<name>A0A5M4FII1_9ACTN</name>
<sequence length="298" mass="33150">MKWLPRREPDETPREGDGPILIHALDGFLGAGSAARMAAEQLRSGHGEVVYEFDIDAMLDYRARRPMIAFREDHYAEYDDPKLQVVLEHDDNGMPYFLLAGPEPDFHWEQFIAEVHGFIEEHDVPLTLGLGAVPMGVPHTRPAMITAHGTRPDLVDRQNLWSAQVMVPSSAQSLLEYRLGQWGHDAAGYVVHVPHYLAQIDYPTASLALIDALVDRTGLSINVDSLKARQEAALAEIEQQIEEQGGQSLLGGLEEQYDAFTRGAAQSLLASDEDLPSGDELADQFEQFLARQRKNEQG</sequence>
<evidence type="ECO:0000313" key="1">
    <source>
        <dbReference type="EMBL" id="KAA1399563.1"/>
    </source>
</evidence>
<reference evidence="1" key="1">
    <citation type="submission" date="2019-09" db="EMBL/GenBank/DDBJ databases">
        <authorList>
            <person name="Li J."/>
        </authorList>
    </citation>
    <scope>NUCLEOTIDE SEQUENCE [LARGE SCALE GENOMIC DNA]</scope>
    <source>
        <strain evidence="1">JCM 14732</strain>
    </source>
</reference>
<organism evidence="1 2">
    <name type="scientific">Aeromicrobium ginsengisoli</name>
    <dbReference type="NCBI Taxonomy" id="363867"/>
    <lineage>
        <taxon>Bacteria</taxon>
        <taxon>Bacillati</taxon>
        <taxon>Actinomycetota</taxon>
        <taxon>Actinomycetes</taxon>
        <taxon>Propionibacteriales</taxon>
        <taxon>Nocardioidaceae</taxon>
        <taxon>Aeromicrobium</taxon>
    </lineage>
</organism>
<dbReference type="AlphaFoldDB" id="A0A5M4FII1"/>
<dbReference type="Pfam" id="PF09754">
    <property type="entry name" value="PAC2"/>
    <property type="match status" value="1"/>
</dbReference>
<dbReference type="InterPro" id="IPR038389">
    <property type="entry name" value="PSMG2_sf"/>
</dbReference>
<dbReference type="SUPFAM" id="SSF159659">
    <property type="entry name" value="Cgl1923-like"/>
    <property type="match status" value="1"/>
</dbReference>
<gene>
    <name evidence="1" type="ORF">ESP70_002015</name>
</gene>
<dbReference type="InterPro" id="IPR019151">
    <property type="entry name" value="Proteasome_assmbl_chaperone_2"/>
</dbReference>
<dbReference type="InterPro" id="IPR008492">
    <property type="entry name" value="Rv2714-like"/>
</dbReference>
<dbReference type="Gene3D" id="3.40.50.10900">
    <property type="entry name" value="PAC-like subunit"/>
    <property type="match status" value="1"/>
</dbReference>
<evidence type="ECO:0000313" key="2">
    <source>
        <dbReference type="Proteomes" id="UP000380867"/>
    </source>
</evidence>